<dbReference type="Pfam" id="PF04111">
    <property type="entry name" value="APG6"/>
    <property type="match status" value="1"/>
</dbReference>
<feature type="region of interest" description="Disordered" evidence="2">
    <location>
        <begin position="1"/>
        <end position="22"/>
    </location>
</feature>
<dbReference type="GO" id="GO:0034272">
    <property type="term" value="C:phosphatidylinositol 3-kinase complex, class III, type II"/>
    <property type="evidence" value="ECO:0007669"/>
    <property type="project" value="TreeGrafter"/>
</dbReference>
<dbReference type="GO" id="GO:0000407">
    <property type="term" value="C:phagophore assembly site"/>
    <property type="evidence" value="ECO:0007669"/>
    <property type="project" value="TreeGrafter"/>
</dbReference>
<protein>
    <submittedName>
        <fullName evidence="4">Autophagy protein</fullName>
    </submittedName>
</protein>
<evidence type="ECO:0000256" key="1">
    <source>
        <dbReference type="ARBA" id="ARBA00005965"/>
    </source>
</evidence>
<dbReference type="GO" id="GO:0043548">
    <property type="term" value="F:phosphatidylinositol 3-kinase binding"/>
    <property type="evidence" value="ECO:0007669"/>
    <property type="project" value="TreeGrafter"/>
</dbReference>
<dbReference type="GO" id="GO:0030674">
    <property type="term" value="F:protein-macromolecule adaptor activity"/>
    <property type="evidence" value="ECO:0007669"/>
    <property type="project" value="TreeGrafter"/>
</dbReference>
<evidence type="ECO:0000313" key="5">
    <source>
        <dbReference type="Proteomes" id="UP001149813"/>
    </source>
</evidence>
<gene>
    <name evidence="4" type="primary">atg6</name>
    <name evidence="4" type="ORF">LPJ53_006225</name>
</gene>
<evidence type="ECO:0000256" key="2">
    <source>
        <dbReference type="SAM" id="MobiDB-lite"/>
    </source>
</evidence>
<comment type="similarity">
    <text evidence="1">Belongs to the beclin family.</text>
</comment>
<proteinExistence type="inferred from homology"/>
<dbReference type="EMBL" id="JANBOJ010000582">
    <property type="protein sequence ID" value="KAJ1718906.1"/>
    <property type="molecule type" value="Genomic_DNA"/>
</dbReference>
<feature type="compositionally biased region" description="Polar residues" evidence="2">
    <location>
        <begin position="1"/>
        <end position="18"/>
    </location>
</feature>
<dbReference type="PANTHER" id="PTHR12768">
    <property type="entry name" value="BECLIN 1"/>
    <property type="match status" value="1"/>
</dbReference>
<feature type="compositionally biased region" description="Polar residues" evidence="2">
    <location>
        <begin position="145"/>
        <end position="154"/>
    </location>
</feature>
<dbReference type="OrthoDB" id="20368at2759"/>
<dbReference type="GO" id="GO:0045324">
    <property type="term" value="P:late endosome to vacuole transport"/>
    <property type="evidence" value="ECO:0007669"/>
    <property type="project" value="TreeGrafter"/>
</dbReference>
<reference evidence="4" key="1">
    <citation type="submission" date="2022-07" db="EMBL/GenBank/DDBJ databases">
        <title>Phylogenomic reconstructions and comparative analyses of Kickxellomycotina fungi.</title>
        <authorList>
            <person name="Reynolds N.K."/>
            <person name="Stajich J.E."/>
            <person name="Barry K."/>
            <person name="Grigoriev I.V."/>
            <person name="Crous P."/>
            <person name="Smith M.E."/>
        </authorList>
    </citation>
    <scope>NUCLEOTIDE SEQUENCE</scope>
    <source>
        <strain evidence="4">NBRC 32514</strain>
    </source>
</reference>
<dbReference type="Proteomes" id="UP001149813">
    <property type="component" value="Unassembled WGS sequence"/>
</dbReference>
<feature type="domain" description="Atg6 BARA" evidence="3">
    <location>
        <begin position="352"/>
        <end position="527"/>
    </location>
</feature>
<dbReference type="AlphaFoldDB" id="A0A9W7XQR1"/>
<dbReference type="GO" id="GO:0006995">
    <property type="term" value="P:cellular response to nitrogen starvation"/>
    <property type="evidence" value="ECO:0007669"/>
    <property type="project" value="TreeGrafter"/>
</dbReference>
<dbReference type="Gene3D" id="1.10.418.40">
    <property type="entry name" value="Autophagy protein 6/Beclin 1"/>
    <property type="match status" value="1"/>
</dbReference>
<dbReference type="GO" id="GO:0000423">
    <property type="term" value="P:mitophagy"/>
    <property type="evidence" value="ECO:0007669"/>
    <property type="project" value="TreeGrafter"/>
</dbReference>
<dbReference type="InterPro" id="IPR040455">
    <property type="entry name" value="Atg6_BARA"/>
</dbReference>
<dbReference type="InterPro" id="IPR038274">
    <property type="entry name" value="Atg6/Beclin_C_sf"/>
</dbReference>
<evidence type="ECO:0000259" key="3">
    <source>
        <dbReference type="Pfam" id="PF04111"/>
    </source>
</evidence>
<comment type="caution">
    <text evidence="4">The sequence shown here is derived from an EMBL/GenBank/DDBJ whole genome shotgun (WGS) entry which is preliminary data.</text>
</comment>
<accession>A0A9W7XQR1</accession>
<sequence length="532" mass="58212">MSVDSTSSGTTEHTSNHTSKLRCKRCSRQVQFANAASAWKKEVSDGTTPSLDALLQTLPEERSRDLLALVSSNSALAQPRQAAELSRFFSQSLRTDTVPRLPNGAIPRGLPRGSGIMRGSMALVLDGGSGSSQIGRRTGSPLSDADSTGNTGTTSQSDSFILLSSSQLRTQPFVESSVFELPGAQQPAGEPDGDVAETFEVIGRLMDRLDERSALGHAMCEDCAETMLRLLDREASDLAHENEVLEGISRAAELALQKSSEAGDMGELERELERQAEIERALEETLGTLDEQLEGICRQIVEADGEAAEMDAVEQAAQQELNEQHAVLERCEAEQWALDDRYARLAAQLTQLQRTNVYNDVFNITVSEGVASINGFRLGGRSSHSVEWPEINAAWGQALLLLQTVGRRLGHEFIDYRLVPMGAFSRIERVSEPRATYELFGSGDLYLGRLFQNRKFDQAMVAYLACLAQIMRLILSINGALRVPYVIEGEKIGGASIRPMFGQDDVWTRACKNTLMNARWVLAFASSYSGPN</sequence>
<dbReference type="InterPro" id="IPR007243">
    <property type="entry name" value="Atg6/Beclin"/>
</dbReference>
<organism evidence="4 5">
    <name type="scientific">Coemansia erecta</name>
    <dbReference type="NCBI Taxonomy" id="147472"/>
    <lineage>
        <taxon>Eukaryota</taxon>
        <taxon>Fungi</taxon>
        <taxon>Fungi incertae sedis</taxon>
        <taxon>Zoopagomycota</taxon>
        <taxon>Kickxellomycotina</taxon>
        <taxon>Kickxellomycetes</taxon>
        <taxon>Kickxellales</taxon>
        <taxon>Kickxellaceae</taxon>
        <taxon>Coemansia</taxon>
    </lineage>
</organism>
<dbReference type="GO" id="GO:0034271">
    <property type="term" value="C:phosphatidylinositol 3-kinase complex, class III, type I"/>
    <property type="evidence" value="ECO:0007669"/>
    <property type="project" value="TreeGrafter"/>
</dbReference>
<dbReference type="PANTHER" id="PTHR12768:SF4">
    <property type="entry name" value="BECLIN-1"/>
    <property type="match status" value="1"/>
</dbReference>
<keyword evidence="5" id="KW-1185">Reference proteome</keyword>
<name>A0A9W7XQR1_9FUNG</name>
<feature type="region of interest" description="Disordered" evidence="2">
    <location>
        <begin position="127"/>
        <end position="157"/>
    </location>
</feature>
<dbReference type="GO" id="GO:0000045">
    <property type="term" value="P:autophagosome assembly"/>
    <property type="evidence" value="ECO:0007669"/>
    <property type="project" value="TreeGrafter"/>
</dbReference>
<evidence type="ECO:0000313" key="4">
    <source>
        <dbReference type="EMBL" id="KAJ1718906.1"/>
    </source>
</evidence>